<dbReference type="AlphaFoldDB" id="A0AAJ2JA25"/>
<proteinExistence type="predicted"/>
<dbReference type="EMBL" id="JAVSKO010000003">
    <property type="protein sequence ID" value="MDT3467756.1"/>
    <property type="molecule type" value="Genomic_DNA"/>
</dbReference>
<sequence length="81" mass="9229">MKPLKVWELLNISHPVFATFLIALRKHHETLNPEWLRPPCGGPRIHALRNHQKKIAYRISSGIGTPSSHSSNIFISVLLKQ</sequence>
<accession>A0AAJ2JA25</accession>
<dbReference type="Proteomes" id="UP001251948">
    <property type="component" value="Unassembled WGS sequence"/>
</dbReference>
<reference evidence="1" key="1">
    <citation type="submission" date="2023-07" db="EMBL/GenBank/DDBJ databases">
        <title>Comparative genomics of clinical Stenotrophomonas maltophilia isolates reveals regions of diversity which correlate with colonization and persistence in vivo.</title>
        <authorList>
            <person name="Mcdaniel M.S."/>
            <person name="Swords W.E."/>
            <person name="Sumpter N.A."/>
            <person name="Lindgren N.R."/>
            <person name="Billiot C.E."/>
        </authorList>
    </citation>
    <scope>NUCLEOTIDE SEQUENCE</scope>
    <source>
        <strain evidence="1">Ism4</strain>
    </source>
</reference>
<comment type="caution">
    <text evidence="1">The sequence shown here is derived from an EMBL/GenBank/DDBJ whole genome shotgun (WGS) entry which is preliminary data.</text>
</comment>
<evidence type="ECO:0000313" key="1">
    <source>
        <dbReference type="EMBL" id="MDT3467756.1"/>
    </source>
</evidence>
<gene>
    <name evidence="1" type="ORF">ROV92_07075</name>
</gene>
<name>A0AAJ2JA25_STEMA</name>
<organism evidence="1 2">
    <name type="scientific">Stenotrophomonas maltophilia</name>
    <name type="common">Pseudomonas maltophilia</name>
    <name type="synonym">Xanthomonas maltophilia</name>
    <dbReference type="NCBI Taxonomy" id="40324"/>
    <lineage>
        <taxon>Bacteria</taxon>
        <taxon>Pseudomonadati</taxon>
        <taxon>Pseudomonadota</taxon>
        <taxon>Gammaproteobacteria</taxon>
        <taxon>Lysobacterales</taxon>
        <taxon>Lysobacteraceae</taxon>
        <taxon>Stenotrophomonas</taxon>
        <taxon>Stenotrophomonas maltophilia group</taxon>
    </lineage>
</organism>
<dbReference type="RefSeq" id="WP_308308708.1">
    <property type="nucleotide sequence ID" value="NZ_JAVSKO010000003.1"/>
</dbReference>
<evidence type="ECO:0000313" key="2">
    <source>
        <dbReference type="Proteomes" id="UP001251948"/>
    </source>
</evidence>
<protein>
    <submittedName>
        <fullName evidence="1">Uncharacterized protein</fullName>
    </submittedName>
</protein>